<comment type="similarity">
    <text evidence="2">Belongs to the MgtC/SapB family.</text>
</comment>
<dbReference type="InterPro" id="IPR003416">
    <property type="entry name" value="MgtC/SapB/SrpB/YhiD_fam"/>
</dbReference>
<keyword evidence="6" id="KW-0472">Membrane</keyword>
<dbReference type="OrthoDB" id="9811198at2"/>
<feature type="compositionally biased region" description="Basic and acidic residues" evidence="7">
    <location>
        <begin position="183"/>
        <end position="193"/>
    </location>
</feature>
<evidence type="ECO:0000256" key="5">
    <source>
        <dbReference type="ARBA" id="ARBA00022989"/>
    </source>
</evidence>
<evidence type="ECO:0000256" key="6">
    <source>
        <dbReference type="ARBA" id="ARBA00023136"/>
    </source>
</evidence>
<evidence type="ECO:0000313" key="9">
    <source>
        <dbReference type="EMBL" id="QDT02150.1"/>
    </source>
</evidence>
<reference evidence="9 10" key="1">
    <citation type="submission" date="2019-02" db="EMBL/GenBank/DDBJ databases">
        <title>Deep-cultivation of Planctomycetes and their phenomic and genomic characterization uncovers novel biology.</title>
        <authorList>
            <person name="Wiegand S."/>
            <person name="Jogler M."/>
            <person name="Boedeker C."/>
            <person name="Pinto D."/>
            <person name="Vollmers J."/>
            <person name="Rivas-Marin E."/>
            <person name="Kohn T."/>
            <person name="Peeters S.H."/>
            <person name="Heuer A."/>
            <person name="Rast P."/>
            <person name="Oberbeckmann S."/>
            <person name="Bunk B."/>
            <person name="Jeske O."/>
            <person name="Meyerdierks A."/>
            <person name="Storesund J.E."/>
            <person name="Kallscheuer N."/>
            <person name="Luecker S."/>
            <person name="Lage O.M."/>
            <person name="Pohl T."/>
            <person name="Merkel B.J."/>
            <person name="Hornburger P."/>
            <person name="Mueller R.-W."/>
            <person name="Bruemmer F."/>
            <person name="Labrenz M."/>
            <person name="Spormann A.M."/>
            <person name="Op den Camp H."/>
            <person name="Overmann J."/>
            <person name="Amann R."/>
            <person name="Jetten M.S.M."/>
            <person name="Mascher T."/>
            <person name="Medema M.H."/>
            <person name="Devos D.P."/>
            <person name="Kaster A.-K."/>
            <person name="Ovreas L."/>
            <person name="Rohde M."/>
            <person name="Galperin M.Y."/>
            <person name="Jogler C."/>
        </authorList>
    </citation>
    <scope>NUCLEOTIDE SEQUENCE [LARGE SCALE GENOMIC DNA]</scope>
    <source>
        <strain evidence="9 10">K22_7</strain>
    </source>
</reference>
<dbReference type="GO" id="GO:0005886">
    <property type="term" value="C:plasma membrane"/>
    <property type="evidence" value="ECO:0007669"/>
    <property type="project" value="UniProtKB-SubCell"/>
</dbReference>
<gene>
    <name evidence="9" type="ORF">K227x_05210</name>
</gene>
<evidence type="ECO:0000256" key="4">
    <source>
        <dbReference type="ARBA" id="ARBA00022692"/>
    </source>
</evidence>
<evidence type="ECO:0000256" key="2">
    <source>
        <dbReference type="ARBA" id="ARBA00009298"/>
    </source>
</evidence>
<accession>A0A517N4U1</accession>
<dbReference type="PRINTS" id="PR01837">
    <property type="entry name" value="MGTCSAPBPROT"/>
</dbReference>
<dbReference type="EMBL" id="CP036525">
    <property type="protein sequence ID" value="QDT02150.1"/>
    <property type="molecule type" value="Genomic_DNA"/>
</dbReference>
<evidence type="ECO:0000256" key="1">
    <source>
        <dbReference type="ARBA" id="ARBA00004651"/>
    </source>
</evidence>
<dbReference type="InterPro" id="IPR049177">
    <property type="entry name" value="MgtC_SapB_SrpB_YhiD_N"/>
</dbReference>
<organism evidence="9 10">
    <name type="scientific">Rubripirellula lacrimiformis</name>
    <dbReference type="NCBI Taxonomy" id="1930273"/>
    <lineage>
        <taxon>Bacteria</taxon>
        <taxon>Pseudomonadati</taxon>
        <taxon>Planctomycetota</taxon>
        <taxon>Planctomycetia</taxon>
        <taxon>Pirellulales</taxon>
        <taxon>Pirellulaceae</taxon>
        <taxon>Rubripirellula</taxon>
    </lineage>
</organism>
<evidence type="ECO:0000256" key="7">
    <source>
        <dbReference type="SAM" id="MobiDB-lite"/>
    </source>
</evidence>
<proteinExistence type="inferred from homology"/>
<feature type="region of interest" description="Disordered" evidence="7">
    <location>
        <begin position="165"/>
        <end position="193"/>
    </location>
</feature>
<dbReference type="KEGG" id="rlc:K227x_05210"/>
<dbReference type="PANTHER" id="PTHR33778:SF1">
    <property type="entry name" value="MAGNESIUM TRANSPORTER YHID-RELATED"/>
    <property type="match status" value="1"/>
</dbReference>
<dbReference type="Proteomes" id="UP000318538">
    <property type="component" value="Chromosome"/>
</dbReference>
<dbReference type="AlphaFoldDB" id="A0A517N4U1"/>
<keyword evidence="5" id="KW-1133">Transmembrane helix</keyword>
<protein>
    <submittedName>
        <fullName evidence="9">Putative Mg(2+) transport ATPase</fullName>
    </submittedName>
</protein>
<keyword evidence="4" id="KW-0812">Transmembrane</keyword>
<name>A0A517N4U1_9BACT</name>
<evidence type="ECO:0000259" key="8">
    <source>
        <dbReference type="Pfam" id="PF02308"/>
    </source>
</evidence>
<dbReference type="PANTHER" id="PTHR33778">
    <property type="entry name" value="PROTEIN MGTC"/>
    <property type="match status" value="1"/>
</dbReference>
<keyword evidence="3" id="KW-1003">Cell membrane</keyword>
<evidence type="ECO:0000256" key="3">
    <source>
        <dbReference type="ARBA" id="ARBA00022475"/>
    </source>
</evidence>
<dbReference type="Pfam" id="PF02308">
    <property type="entry name" value="MgtC"/>
    <property type="match status" value="1"/>
</dbReference>
<evidence type="ECO:0000313" key="10">
    <source>
        <dbReference type="Proteomes" id="UP000318538"/>
    </source>
</evidence>
<sequence length="193" mass="20255">MCSVERLACHLYRLSLSQRAFTAKVNSMNYAEIFTPTAAAMLLGGVIGIERQISGHFAGLRTHMLVSLGAALFILSCRESTTGAEFDLTRVVQGIAAGVGFIGGGAILKTGQEHKVHGLTSASSVWLSAAIGTTCGLAQYPLAVTSAVMGLFILTGLRPVEGLFAKPKKKTPKSPHGGTPKSSSRDDQSFTDD</sequence>
<feature type="domain" description="MgtC/SapB/SrpB/YhiD N-terminal" evidence="8">
    <location>
        <begin position="39"/>
        <end position="161"/>
    </location>
</feature>
<comment type="subcellular location">
    <subcellularLocation>
        <location evidence="1">Cell membrane</location>
        <topology evidence="1">Multi-pass membrane protein</topology>
    </subcellularLocation>
</comment>
<keyword evidence="10" id="KW-1185">Reference proteome</keyword>